<dbReference type="Proteomes" id="UP000029228">
    <property type="component" value="Unassembled WGS sequence"/>
</dbReference>
<keyword evidence="2" id="KW-1185">Reference proteome</keyword>
<evidence type="ECO:0000313" key="2">
    <source>
        <dbReference type="Proteomes" id="UP000029228"/>
    </source>
</evidence>
<dbReference type="STRING" id="990268.JCM19235_6843"/>
<accession>A0A090RS89</accession>
<dbReference type="EMBL" id="BBMR01000002">
    <property type="protein sequence ID" value="GAL18290.1"/>
    <property type="molecule type" value="Genomic_DNA"/>
</dbReference>
<name>A0A090RS89_9VIBR</name>
<gene>
    <name evidence="1" type="ORF">JCM19235_6843</name>
</gene>
<organism evidence="1 2">
    <name type="scientific">Vibrio maritimus</name>
    <dbReference type="NCBI Taxonomy" id="990268"/>
    <lineage>
        <taxon>Bacteria</taxon>
        <taxon>Pseudomonadati</taxon>
        <taxon>Pseudomonadota</taxon>
        <taxon>Gammaproteobacteria</taxon>
        <taxon>Vibrionales</taxon>
        <taxon>Vibrionaceae</taxon>
        <taxon>Vibrio</taxon>
    </lineage>
</organism>
<comment type="caution">
    <text evidence="1">The sequence shown here is derived from an EMBL/GenBank/DDBJ whole genome shotgun (WGS) entry which is preliminary data.</text>
</comment>
<reference evidence="1 2" key="1">
    <citation type="submission" date="2014-09" db="EMBL/GenBank/DDBJ databases">
        <title>Vibrio maritimus JCM 19235. (C45) whole genome shotgun sequence.</title>
        <authorList>
            <person name="Sawabe T."/>
            <person name="Meirelles P."/>
            <person name="Nakanishi M."/>
            <person name="Sayaka M."/>
            <person name="Hattori M."/>
            <person name="Ohkuma M."/>
        </authorList>
    </citation>
    <scope>NUCLEOTIDE SEQUENCE [LARGE SCALE GENOMIC DNA]</scope>
    <source>
        <strain evidence="2">JCM19235</strain>
    </source>
</reference>
<protein>
    <submittedName>
        <fullName evidence="1">Uncharacterized protein</fullName>
    </submittedName>
</protein>
<dbReference type="AlphaFoldDB" id="A0A090RS89"/>
<evidence type="ECO:0000313" key="1">
    <source>
        <dbReference type="EMBL" id="GAL18290.1"/>
    </source>
</evidence>
<sequence>MKGFLIRFGNHLDAFLFWKDQFQLIDLIDVGHLFAAIIVII</sequence>
<proteinExistence type="predicted"/>